<evidence type="ECO:0000256" key="1">
    <source>
        <dbReference type="SAM" id="MobiDB-lite"/>
    </source>
</evidence>
<organism evidence="3">
    <name type="scientific">Coccidioides posadasii (strain RMSCC 757 / Silveira)</name>
    <name type="common">Valley fever fungus</name>
    <dbReference type="NCBI Taxonomy" id="443226"/>
    <lineage>
        <taxon>Eukaryota</taxon>
        <taxon>Fungi</taxon>
        <taxon>Dikarya</taxon>
        <taxon>Ascomycota</taxon>
        <taxon>Pezizomycotina</taxon>
        <taxon>Eurotiomycetes</taxon>
        <taxon>Eurotiomycetidae</taxon>
        <taxon>Onygenales</taxon>
        <taxon>Onygenaceae</taxon>
        <taxon>Coccidioides</taxon>
    </lineage>
</organism>
<dbReference type="Proteomes" id="UP000002497">
    <property type="component" value="Unassembled WGS sequence"/>
</dbReference>
<reference evidence="3" key="2">
    <citation type="submission" date="2010-03" db="EMBL/GenBank/DDBJ databases">
        <title>The genome sequence of Coccidioides posadasii strain Silveira.</title>
        <authorList>
            <consortium name="The Broad Institute Genome Sequencing Center for Infectious Disease"/>
            <person name="Neafsey D."/>
            <person name="Orbach M."/>
            <person name="Henn M.R."/>
            <person name="Cole G.T."/>
            <person name="Galgiani J."/>
            <person name="Gardner M.J."/>
            <person name="Kirkland T.N."/>
            <person name="Taylor J.W."/>
            <person name="Young S.K."/>
            <person name="Zeng Q."/>
            <person name="Koehrsen M."/>
            <person name="Alvarado L."/>
            <person name="Berlin A."/>
            <person name="Borenstein D."/>
            <person name="Chapman S.B."/>
            <person name="Chen Z."/>
            <person name="Engels R."/>
            <person name="Freedman E."/>
            <person name="Gellesch M."/>
            <person name="Goldberg J."/>
            <person name="Griggs A."/>
            <person name="Gujja S."/>
            <person name="Heilman E."/>
            <person name="Heiman D."/>
            <person name="Howarth C."/>
            <person name="Jen D."/>
            <person name="Larson L."/>
            <person name="Mehta T."/>
            <person name="Neiman D."/>
            <person name="Park D."/>
            <person name="Pearson M."/>
            <person name="Richards J."/>
            <person name="Roberts A."/>
            <person name="Saif S."/>
            <person name="Shea T."/>
            <person name="Shenoy N."/>
            <person name="Sisk P."/>
            <person name="Stolte C."/>
            <person name="Sykes S."/>
            <person name="Walk T."/>
            <person name="White J."/>
            <person name="Yandava C."/>
            <person name="Haas B."/>
            <person name="Nusbaum C."/>
            <person name="Birren B."/>
        </authorList>
    </citation>
    <scope>NUCLEOTIDE SEQUENCE [LARGE SCALE GENOMIC DNA]</scope>
    <source>
        <strain evidence="3">RMSCC 757 / Silveira</strain>
    </source>
</reference>
<reference evidence="3" key="1">
    <citation type="journal article" date="2010" name="Genome Res.">
        <title>Population genomic sequencing of Coccidioides fungi reveals recent hybridization and transposon control.</title>
        <authorList>
            <person name="Neafsey D.E."/>
            <person name="Barker B.M."/>
            <person name="Sharpton T.J."/>
            <person name="Stajich J.E."/>
            <person name="Park D.J."/>
            <person name="Whiston E."/>
            <person name="Hung C.-Y."/>
            <person name="McMahan C."/>
            <person name="White J."/>
            <person name="Sykes S."/>
            <person name="Heiman D."/>
            <person name="Young S."/>
            <person name="Zeng Q."/>
            <person name="Abouelleil A."/>
            <person name="Aftuck L."/>
            <person name="Bessette D."/>
            <person name="Brown A."/>
            <person name="FitzGerald M."/>
            <person name="Lui A."/>
            <person name="Macdonald J.P."/>
            <person name="Priest M."/>
            <person name="Orbach M.J."/>
            <person name="Galgiani J.N."/>
            <person name="Kirkland T.N."/>
            <person name="Cole G.T."/>
            <person name="Birren B.W."/>
            <person name="Henn M.R."/>
            <person name="Taylor J.W."/>
            <person name="Rounsley S.D."/>
        </authorList>
    </citation>
    <scope>NUCLEOTIDE SEQUENCE [LARGE SCALE GENOMIC DNA]</scope>
    <source>
        <strain evidence="3">RMSCC 757 / Silveira</strain>
    </source>
</reference>
<dbReference type="VEuPathDB" id="FungiDB:CPSG_05732"/>
<evidence type="ECO:0000313" key="2">
    <source>
        <dbReference type="EMBL" id="EFW17289.1"/>
    </source>
</evidence>
<dbReference type="AlphaFoldDB" id="E9D7D0"/>
<keyword evidence="3" id="KW-1185">Reference proteome</keyword>
<dbReference type="VEuPathDB" id="FungiDB:D8B26_000029"/>
<accession>E9D7D0</accession>
<feature type="compositionally biased region" description="Pro residues" evidence="1">
    <location>
        <begin position="9"/>
        <end position="18"/>
    </location>
</feature>
<sequence length="75" mass="8567">MDAATDSNPQPPVEPPAPSFSTDYWNSVNSIYPSNQPHDQPFGIGWDHPVFQQHDSHPHSHSHPHRTHTLSRRRP</sequence>
<dbReference type="HOGENOM" id="CLU_2677692_0_0_1"/>
<dbReference type="eggNOG" id="ENOG502S0GX">
    <property type="taxonomic scope" value="Eukaryota"/>
</dbReference>
<feature type="compositionally biased region" description="Basic residues" evidence="1">
    <location>
        <begin position="59"/>
        <end position="75"/>
    </location>
</feature>
<feature type="non-terminal residue" evidence="2">
    <location>
        <position position="75"/>
    </location>
</feature>
<feature type="region of interest" description="Disordered" evidence="1">
    <location>
        <begin position="1"/>
        <end position="75"/>
    </location>
</feature>
<evidence type="ECO:0000313" key="3">
    <source>
        <dbReference type="Proteomes" id="UP000002497"/>
    </source>
</evidence>
<name>E9D7D0_COCPS</name>
<protein>
    <submittedName>
        <fullName evidence="2">Uncharacterized protein</fullName>
    </submittedName>
</protein>
<dbReference type="EMBL" id="GL636494">
    <property type="protein sequence ID" value="EFW17289.1"/>
    <property type="molecule type" value="Genomic_DNA"/>
</dbReference>
<feature type="compositionally biased region" description="Polar residues" evidence="1">
    <location>
        <begin position="19"/>
        <end position="38"/>
    </location>
</feature>
<proteinExistence type="predicted"/>
<gene>
    <name evidence="2" type="ORF">CPSG_05732</name>
</gene>